<dbReference type="InterPro" id="IPR002885">
    <property type="entry name" value="PPR_rpt"/>
</dbReference>
<dbReference type="NCBIfam" id="TIGR00756">
    <property type="entry name" value="PPR"/>
    <property type="match status" value="1"/>
</dbReference>
<proteinExistence type="predicted"/>
<evidence type="ECO:0000313" key="3">
    <source>
        <dbReference type="EMBL" id="MBA0605344.1"/>
    </source>
</evidence>
<feature type="repeat" description="PPR" evidence="2">
    <location>
        <begin position="5"/>
        <end position="39"/>
    </location>
</feature>
<dbReference type="AlphaFoldDB" id="A0A7J8QUS8"/>
<organism evidence="3 4">
    <name type="scientific">Gossypium davidsonii</name>
    <name type="common">Davidson's cotton</name>
    <name type="synonym">Gossypium klotzschianum subsp. davidsonii</name>
    <dbReference type="NCBI Taxonomy" id="34287"/>
    <lineage>
        <taxon>Eukaryota</taxon>
        <taxon>Viridiplantae</taxon>
        <taxon>Streptophyta</taxon>
        <taxon>Embryophyta</taxon>
        <taxon>Tracheophyta</taxon>
        <taxon>Spermatophyta</taxon>
        <taxon>Magnoliopsida</taxon>
        <taxon>eudicotyledons</taxon>
        <taxon>Gunneridae</taxon>
        <taxon>Pentapetalae</taxon>
        <taxon>rosids</taxon>
        <taxon>malvids</taxon>
        <taxon>Malvales</taxon>
        <taxon>Malvaceae</taxon>
        <taxon>Malvoideae</taxon>
        <taxon>Gossypium</taxon>
    </lineage>
</organism>
<keyword evidence="4" id="KW-1185">Reference proteome</keyword>
<dbReference type="Proteomes" id="UP000593561">
    <property type="component" value="Unassembled WGS sequence"/>
</dbReference>
<comment type="caution">
    <text evidence="3">The sequence shown here is derived from an EMBL/GenBank/DDBJ whole genome shotgun (WGS) entry which is preliminary data.</text>
</comment>
<dbReference type="EMBL" id="JABFAC010000001">
    <property type="protein sequence ID" value="MBA0605344.1"/>
    <property type="molecule type" value="Genomic_DNA"/>
</dbReference>
<dbReference type="PROSITE" id="PS51375">
    <property type="entry name" value="PPR"/>
    <property type="match status" value="1"/>
</dbReference>
<dbReference type="Gene3D" id="1.25.40.10">
    <property type="entry name" value="Tetratricopeptide repeat domain"/>
    <property type="match status" value="1"/>
</dbReference>
<protein>
    <recommendedName>
        <fullName evidence="5">Pentatricopeptide repeat-containing protein</fullName>
    </recommendedName>
</protein>
<name>A0A7J8QUS8_GOSDV</name>
<evidence type="ECO:0000313" key="4">
    <source>
        <dbReference type="Proteomes" id="UP000593561"/>
    </source>
</evidence>
<keyword evidence="1" id="KW-0677">Repeat</keyword>
<dbReference type="InterPro" id="IPR011990">
    <property type="entry name" value="TPR-like_helical_dom_sf"/>
</dbReference>
<gene>
    <name evidence="3" type="ORF">Godav_017931</name>
</gene>
<sequence length="66" mass="7883">MSMRDSVSYNSMINGYIKREMIDLTRELFDVMPLEKMLNRDLISWNSIINRFVKCGNIEDAQILFY</sequence>
<dbReference type="Pfam" id="PF01535">
    <property type="entry name" value="PPR"/>
    <property type="match status" value="2"/>
</dbReference>
<reference evidence="3 4" key="1">
    <citation type="journal article" date="2019" name="Genome Biol. Evol.">
        <title>Insights into the evolution of the New World diploid cottons (Gossypium, subgenus Houzingenia) based on genome sequencing.</title>
        <authorList>
            <person name="Grover C.E."/>
            <person name="Arick M.A. 2nd"/>
            <person name="Thrash A."/>
            <person name="Conover J.L."/>
            <person name="Sanders W.S."/>
            <person name="Peterson D.G."/>
            <person name="Frelichowski J.E."/>
            <person name="Scheffler J.A."/>
            <person name="Scheffler B.E."/>
            <person name="Wendel J.F."/>
        </authorList>
    </citation>
    <scope>NUCLEOTIDE SEQUENCE [LARGE SCALE GENOMIC DNA]</scope>
    <source>
        <strain evidence="3">27</strain>
        <tissue evidence="3">Leaf</tissue>
    </source>
</reference>
<accession>A0A7J8QUS8</accession>
<evidence type="ECO:0008006" key="5">
    <source>
        <dbReference type="Google" id="ProtNLM"/>
    </source>
</evidence>
<evidence type="ECO:0000256" key="2">
    <source>
        <dbReference type="PROSITE-ProRule" id="PRU00708"/>
    </source>
</evidence>
<evidence type="ECO:0000256" key="1">
    <source>
        <dbReference type="ARBA" id="ARBA00022737"/>
    </source>
</evidence>